<comment type="caution">
    <text evidence="9">The sequence shown here is derived from an EMBL/GenBank/DDBJ whole genome shotgun (WGS) entry which is preliminary data.</text>
</comment>
<dbReference type="GO" id="GO:0004315">
    <property type="term" value="F:3-oxoacyl-[acyl-carrier-protein] synthase activity"/>
    <property type="evidence" value="ECO:0007669"/>
    <property type="project" value="InterPro"/>
</dbReference>
<proteinExistence type="predicted"/>
<dbReference type="InterPro" id="IPR014031">
    <property type="entry name" value="Ketoacyl_synth_C"/>
</dbReference>
<dbReference type="Pfam" id="PF00550">
    <property type="entry name" value="PP-binding"/>
    <property type="match status" value="1"/>
</dbReference>
<dbReference type="InterPro" id="IPR016036">
    <property type="entry name" value="Malonyl_transacylase_ACP-bd"/>
</dbReference>
<dbReference type="GO" id="GO:0030170">
    <property type="term" value="F:pyridoxal phosphate binding"/>
    <property type="evidence" value="ECO:0007669"/>
    <property type="project" value="InterPro"/>
</dbReference>
<dbReference type="InterPro" id="IPR001227">
    <property type="entry name" value="Ac_transferase_dom_sf"/>
</dbReference>
<dbReference type="Gene3D" id="3.40.366.10">
    <property type="entry name" value="Malonyl-Coenzyme A Acyl Carrier Protein, domain 2"/>
    <property type="match status" value="1"/>
</dbReference>
<dbReference type="Pfam" id="PF00109">
    <property type="entry name" value="ketoacyl-synt"/>
    <property type="match status" value="1"/>
</dbReference>
<feature type="compositionally biased region" description="Pro residues" evidence="6">
    <location>
        <begin position="426"/>
        <end position="435"/>
    </location>
</feature>
<dbReference type="InterPro" id="IPR020806">
    <property type="entry name" value="PKS_PP-bd"/>
</dbReference>
<dbReference type="PANTHER" id="PTHR43775:SF37">
    <property type="entry name" value="SI:DKEY-61P9.11"/>
    <property type="match status" value="1"/>
</dbReference>
<dbReference type="InterPro" id="IPR050091">
    <property type="entry name" value="PKS_NRPS_Biosynth_Enz"/>
</dbReference>
<dbReference type="GO" id="GO:0031177">
    <property type="term" value="F:phosphopantetheine binding"/>
    <property type="evidence" value="ECO:0007669"/>
    <property type="project" value="InterPro"/>
</dbReference>
<dbReference type="SUPFAM" id="SSF53901">
    <property type="entry name" value="Thiolase-like"/>
    <property type="match status" value="1"/>
</dbReference>
<dbReference type="InterPro" id="IPR023213">
    <property type="entry name" value="CAT-like_dom_sf"/>
</dbReference>
<dbReference type="InterPro" id="IPR036736">
    <property type="entry name" value="ACP-like_sf"/>
</dbReference>
<dbReference type="EMBL" id="BSEV01000029">
    <property type="protein sequence ID" value="GLK14131.1"/>
    <property type="molecule type" value="Genomic_DNA"/>
</dbReference>
<protein>
    <recommendedName>
        <fullName evidence="11">Non-ribosomal peptide synthetase</fullName>
    </recommendedName>
</protein>
<name>A0A9W6I8N4_9ACTN</name>
<dbReference type="GO" id="GO:0008483">
    <property type="term" value="F:transaminase activity"/>
    <property type="evidence" value="ECO:0007669"/>
    <property type="project" value="InterPro"/>
</dbReference>
<feature type="compositionally biased region" description="Low complexity" evidence="6">
    <location>
        <begin position="1103"/>
        <end position="1115"/>
    </location>
</feature>
<dbReference type="Gene3D" id="3.30.559.30">
    <property type="entry name" value="Nonribosomal peptide synthetase, condensation domain"/>
    <property type="match status" value="1"/>
</dbReference>
<dbReference type="SMART" id="SM01294">
    <property type="entry name" value="PKS_PP_betabranch"/>
    <property type="match status" value="1"/>
</dbReference>
<keyword evidence="4" id="KW-0808">Transferase</keyword>
<dbReference type="Gene3D" id="3.30.70.3290">
    <property type="match status" value="1"/>
</dbReference>
<dbReference type="SMART" id="SM00827">
    <property type="entry name" value="PKS_AT"/>
    <property type="match status" value="1"/>
</dbReference>
<dbReference type="RefSeq" id="WP_271222384.1">
    <property type="nucleotide sequence ID" value="NZ_BSEV01000029.1"/>
</dbReference>
<dbReference type="PROSITE" id="PS00606">
    <property type="entry name" value="KS3_1"/>
    <property type="match status" value="1"/>
</dbReference>
<keyword evidence="2" id="KW-0596">Phosphopantetheine</keyword>
<evidence type="ECO:0000259" key="7">
    <source>
        <dbReference type="PROSITE" id="PS50075"/>
    </source>
</evidence>
<dbReference type="InterPro" id="IPR005814">
    <property type="entry name" value="Aminotrans_3"/>
</dbReference>
<dbReference type="InterPro" id="IPR020841">
    <property type="entry name" value="PKS_Beta-ketoAc_synthase_dom"/>
</dbReference>
<evidence type="ECO:0000256" key="6">
    <source>
        <dbReference type="SAM" id="MobiDB-lite"/>
    </source>
</evidence>
<dbReference type="InterPro" id="IPR001242">
    <property type="entry name" value="Condensation_dom"/>
</dbReference>
<dbReference type="Gene3D" id="3.40.640.10">
    <property type="entry name" value="Type I PLP-dependent aspartate aminotransferase-like (Major domain)"/>
    <property type="match status" value="1"/>
</dbReference>
<dbReference type="Gene3D" id="1.10.1200.10">
    <property type="entry name" value="ACP-like"/>
    <property type="match status" value="1"/>
</dbReference>
<keyword evidence="5" id="KW-0663">Pyridoxal phosphate</keyword>
<dbReference type="InterPro" id="IPR009081">
    <property type="entry name" value="PP-bd_ACP"/>
</dbReference>
<dbReference type="Gene3D" id="3.90.1150.10">
    <property type="entry name" value="Aspartate Aminotransferase, domain 1"/>
    <property type="match status" value="1"/>
</dbReference>
<evidence type="ECO:0000256" key="5">
    <source>
        <dbReference type="ARBA" id="ARBA00022898"/>
    </source>
</evidence>
<gene>
    <name evidence="9" type="ORF">GCM10017600_75430</name>
</gene>
<keyword evidence="3" id="KW-0597">Phosphoprotein</keyword>
<dbReference type="SUPFAM" id="SSF53383">
    <property type="entry name" value="PLP-dependent transferases"/>
    <property type="match status" value="1"/>
</dbReference>
<dbReference type="Pfam" id="PF00698">
    <property type="entry name" value="Acyl_transf_1"/>
    <property type="match status" value="1"/>
</dbReference>
<feature type="compositionally biased region" description="Low complexity" evidence="6">
    <location>
        <begin position="436"/>
        <end position="460"/>
    </location>
</feature>
<dbReference type="InterPro" id="IPR016039">
    <property type="entry name" value="Thiolase-like"/>
</dbReference>
<dbReference type="InterPro" id="IPR015424">
    <property type="entry name" value="PyrdxlP-dep_Trfase"/>
</dbReference>
<dbReference type="GO" id="GO:0004312">
    <property type="term" value="F:fatty acid synthase activity"/>
    <property type="evidence" value="ECO:0007669"/>
    <property type="project" value="TreeGrafter"/>
</dbReference>
<dbReference type="SUPFAM" id="SSF47336">
    <property type="entry name" value="ACP-like"/>
    <property type="match status" value="1"/>
</dbReference>
<dbReference type="InterPro" id="IPR006162">
    <property type="entry name" value="Ppantetheine_attach_site"/>
</dbReference>
<dbReference type="CDD" id="cd00833">
    <property type="entry name" value="PKS"/>
    <property type="match status" value="1"/>
</dbReference>
<evidence type="ECO:0000313" key="10">
    <source>
        <dbReference type="Proteomes" id="UP001143474"/>
    </source>
</evidence>
<evidence type="ECO:0000256" key="4">
    <source>
        <dbReference type="ARBA" id="ARBA00022679"/>
    </source>
</evidence>
<organism evidence="9 10">
    <name type="scientific">Streptosporangium carneum</name>
    <dbReference type="NCBI Taxonomy" id="47481"/>
    <lineage>
        <taxon>Bacteria</taxon>
        <taxon>Bacillati</taxon>
        <taxon>Actinomycetota</taxon>
        <taxon>Actinomycetes</taxon>
        <taxon>Streptosporangiales</taxon>
        <taxon>Streptosporangiaceae</taxon>
        <taxon>Streptosporangium</taxon>
    </lineage>
</organism>
<dbReference type="Gene3D" id="3.30.559.10">
    <property type="entry name" value="Chloramphenicol acetyltransferase-like domain"/>
    <property type="match status" value="1"/>
</dbReference>
<dbReference type="Gene3D" id="3.40.47.10">
    <property type="match status" value="1"/>
</dbReference>
<dbReference type="InterPro" id="IPR015422">
    <property type="entry name" value="PyrdxlP-dep_Trfase_small"/>
</dbReference>
<dbReference type="Pfam" id="PF22621">
    <property type="entry name" value="CurL-like_PKS_C"/>
    <property type="match status" value="1"/>
</dbReference>
<evidence type="ECO:0000256" key="3">
    <source>
        <dbReference type="ARBA" id="ARBA00022553"/>
    </source>
</evidence>
<evidence type="ECO:0000259" key="8">
    <source>
        <dbReference type="PROSITE" id="PS52004"/>
    </source>
</evidence>
<dbReference type="Pfam" id="PF00668">
    <property type="entry name" value="Condensation"/>
    <property type="match status" value="1"/>
</dbReference>
<feature type="region of interest" description="Disordered" evidence="6">
    <location>
        <begin position="422"/>
        <end position="469"/>
    </location>
</feature>
<accession>A0A9W6I8N4</accession>
<feature type="compositionally biased region" description="Gly residues" evidence="6">
    <location>
        <begin position="1091"/>
        <end position="1101"/>
    </location>
</feature>
<dbReference type="PROSITE" id="PS00012">
    <property type="entry name" value="PHOSPHOPANTETHEINE"/>
    <property type="match status" value="1"/>
</dbReference>
<dbReference type="SUPFAM" id="SSF52151">
    <property type="entry name" value="FabD/lysophospholipase-like"/>
    <property type="match status" value="1"/>
</dbReference>
<evidence type="ECO:0000313" key="9">
    <source>
        <dbReference type="EMBL" id="GLK14131.1"/>
    </source>
</evidence>
<evidence type="ECO:0000256" key="1">
    <source>
        <dbReference type="ARBA" id="ARBA00001957"/>
    </source>
</evidence>
<dbReference type="PROSITE" id="PS52004">
    <property type="entry name" value="KS3_2"/>
    <property type="match status" value="1"/>
</dbReference>
<dbReference type="PROSITE" id="PS50075">
    <property type="entry name" value="CARRIER"/>
    <property type="match status" value="1"/>
</dbReference>
<sequence length="2016" mass="212623">MKEIAVVAMACRFPGGVTSPEDLWRLLVEEVDAIGEVPAGRWPVDRLYSADPAEPGKISSRWAGCVDGIEEFDAAFFGLSPAEAEHMDPQQRMLLEVAYEAMERGGLPPSHGLVRDCGVFVGISGSDYGRAVGGDLSAIGPYFSTGHALSIAANRISYTWDMRGPSVAVDTACSSGLVAVDMAVQSLRRGACSIALAGAVNVVLGPENWVSLSKFGMMATDGRCRSFGADGDGFVRSDGCALLLLKPLEAAERDGDEILAVIMGSAVNQDGRSNGLTAPNGPSQEAVIRNALADAGLDADAVSYVEAHGSGTPLGDPIEMGALVRTYGRRKAGLCHVGSVKSNIGHAESAAGIAGLAKLILCLRHAHLPASLHATPPNPRLRLDGTKVRVVTQARPWTAEGRLTGAVSSFGFGGTNAHVIVAAAPPGRPRPPAPDPASTSVSAFARSSPSPVSVPAVSSSPSPPASGPAAKRLVLPLSARSTAALRALAGRYADFLQAREEVSLSDLCHSTAVRRAHHRHRVALVVEDRRQLLRDLRDLPDLPDDGTPWRDPVLVFSGQGAQYPGMARHLMDEAPFADVVARCEPVFGQSLGVSVRALLGGDEPLPPHTDVAQAMLFTFQAGVCDLWRSLGVVPAAVVGHSAGETAAAYAAGLLDLESAADLTAARGTSMRLVHGCGRMVAVSGSADEAGPYLEDGVVVAAHNGPDTFVVSGRDPALTSVTHALTRAGFACSPLRGEYAFHSPHMRPAAEAMRAVRLGPAALAGSALFFSTVLGTIATGDRLDTDYWAEGITGPVRFQQAVEALLDTGFGSFLEIGPKPIHASGIVKTARRRGGGVRVVQAHRADGVVPTLVDLYRAGAELDWNAVHPEGAFIPELPTYPWQRTRHWAITKESGMRDDVVTTIKTLLADHLKLSTAEISDHAKFIDLGADSLVLLKLVSQLNERHGTSLQPTMLFDDHPTVRALAAAIEATGTPAAPAVAVAVATTATAAAAATSSEPEAAATAWASAAGQAAAAPAAAARPAAVASAGGPETAWQPSAGPAADASVARILAEQLAVMREQLRVLAPGGLTGAPNPDTVVATGLPVPGVGGPAPGAVGPGGVPSPSAGGAAGLPARADGQSALNPGSSGNGVAAPTGQTGGTARAAHGAVDGDSAGGTSALRGEPASAPVHRQRAGRLTESQQRYVNELVTRMDARGDSAKKLAGTFRPRLAESRPWANFRPELKELLVPIVAERAEGARIWDDAGNAYTDYCMGFGVQLFGHNPAFVTEAVRRQLDRTYSLGYQLRQSYELADQFCRVTGHDRVTFCNTGSEAVMGAVRLARLATGRRRIAYFEKSYHGLVDSVLARGGLEPGQSLPIAPGLSPGAVNEAIVLPYGEESSLDYLRSVADDLAAVIVEPVQNRNPSVQPAAFLAELRRLTAERGVVLIADEMITGFRVGLRGAMGHFGVTPDIATYGKIIGGGLPIAAIAGRSDLMDGMDGGTWGYGDDSAPTATTTLFGGTFQKHPLSVSAARAVLDHLEARGPALYEELNGRAKRVTDALAEIIRAEELPYTIASFGSLWRVEYRGASNFYQPLQLEMLYQSLLSDGIYVWEGRTFFLSTAHDDHDVEQLVSAVERGVGRLRAAEFLPRREPLKWPATPQQRQLWRLQRDHGPEWTAYHESVLLHLRGPLDRTALTTAVRSVWRRHPALRATLAEEGTLLRCDQDTTLDVPVIEESDLRAWTDAPFPLDQGPLFRAALLERGPDLHTLVLCAHHIVMDGVSAALILADLTDAYAQAVRGEPVSSAALPVPGRLRGLTHDGTAPRREPAAAADFEPASRHTVHLPSGLWSAVAERARRLGCTPFMLAFSAFGHALHQVTGRAELAVGVHVDRRATSEEHAFAGHFLEVATVTSSSSDSFDHYRDRIQSRLVRLLGSSEQSDTAVEVVFDLNPALTDLSWPGLEVEIAAPQAGHAKYGLFFDVIPIAEEGLVEVTYRAPFDHDLVERLSARWMSLLTDKLTDSLTGGLADGQDARP</sequence>
<dbReference type="Proteomes" id="UP001143474">
    <property type="component" value="Unassembled WGS sequence"/>
</dbReference>
<dbReference type="Pfam" id="PF00202">
    <property type="entry name" value="Aminotran_3"/>
    <property type="match status" value="1"/>
</dbReference>
<dbReference type="GO" id="GO:0006633">
    <property type="term" value="P:fatty acid biosynthetic process"/>
    <property type="evidence" value="ECO:0007669"/>
    <property type="project" value="InterPro"/>
</dbReference>
<evidence type="ECO:0008006" key="11">
    <source>
        <dbReference type="Google" id="ProtNLM"/>
    </source>
</evidence>
<dbReference type="InterPro" id="IPR014043">
    <property type="entry name" value="Acyl_transferase_dom"/>
</dbReference>
<feature type="domain" description="Carrier" evidence="7">
    <location>
        <begin position="897"/>
        <end position="972"/>
    </location>
</feature>
<dbReference type="InterPro" id="IPR014030">
    <property type="entry name" value="Ketoacyl_synth_N"/>
</dbReference>
<dbReference type="SMART" id="SM00823">
    <property type="entry name" value="PKS_PP"/>
    <property type="match status" value="1"/>
</dbReference>
<comment type="cofactor">
    <cofactor evidence="1">
        <name>pantetheine 4'-phosphate</name>
        <dbReference type="ChEBI" id="CHEBI:47942"/>
    </cofactor>
</comment>
<reference evidence="9" key="2">
    <citation type="submission" date="2023-01" db="EMBL/GenBank/DDBJ databases">
        <authorList>
            <person name="Sun Q."/>
            <person name="Evtushenko L."/>
        </authorList>
    </citation>
    <scope>NUCLEOTIDE SEQUENCE</scope>
    <source>
        <strain evidence="9">VKM Ac-2007</strain>
    </source>
</reference>
<dbReference type="InterPro" id="IPR018201">
    <property type="entry name" value="Ketoacyl_synth_AS"/>
</dbReference>
<dbReference type="PANTHER" id="PTHR43775">
    <property type="entry name" value="FATTY ACID SYNTHASE"/>
    <property type="match status" value="1"/>
</dbReference>
<dbReference type="CDD" id="cd00610">
    <property type="entry name" value="OAT_like"/>
    <property type="match status" value="1"/>
</dbReference>
<dbReference type="FunFam" id="3.40.47.10:FF:000019">
    <property type="entry name" value="Polyketide synthase type I"/>
    <property type="match status" value="1"/>
</dbReference>
<reference evidence="9" key="1">
    <citation type="journal article" date="2014" name="Int. J. Syst. Evol. Microbiol.">
        <title>Complete genome sequence of Corynebacterium casei LMG S-19264T (=DSM 44701T), isolated from a smear-ripened cheese.</title>
        <authorList>
            <consortium name="US DOE Joint Genome Institute (JGI-PGF)"/>
            <person name="Walter F."/>
            <person name="Albersmeier A."/>
            <person name="Kalinowski J."/>
            <person name="Ruckert C."/>
        </authorList>
    </citation>
    <scope>NUCLEOTIDE SEQUENCE</scope>
    <source>
        <strain evidence="9">VKM Ac-2007</strain>
    </source>
</reference>
<dbReference type="SUPFAM" id="SSF52777">
    <property type="entry name" value="CoA-dependent acyltransferases"/>
    <property type="match status" value="2"/>
</dbReference>
<dbReference type="SMART" id="SM00825">
    <property type="entry name" value="PKS_KS"/>
    <property type="match status" value="1"/>
</dbReference>
<keyword evidence="10" id="KW-1185">Reference proteome</keyword>
<dbReference type="InterPro" id="IPR016035">
    <property type="entry name" value="Acyl_Trfase/lysoPLipase"/>
</dbReference>
<feature type="region of interest" description="Disordered" evidence="6">
    <location>
        <begin position="1091"/>
        <end position="1177"/>
    </location>
</feature>
<dbReference type="SUPFAM" id="SSF55048">
    <property type="entry name" value="Probable ACP-binding domain of malonyl-CoA ACP transacylase"/>
    <property type="match status" value="1"/>
</dbReference>
<dbReference type="InterPro" id="IPR015421">
    <property type="entry name" value="PyrdxlP-dep_Trfase_major"/>
</dbReference>
<dbReference type="Pfam" id="PF02801">
    <property type="entry name" value="Ketoacyl-synt_C"/>
    <property type="match status" value="1"/>
</dbReference>
<feature type="domain" description="Ketosynthase family 3 (KS3)" evidence="8">
    <location>
        <begin position="1"/>
        <end position="423"/>
    </location>
</feature>
<evidence type="ECO:0000256" key="2">
    <source>
        <dbReference type="ARBA" id="ARBA00022450"/>
    </source>
</evidence>